<name>A0A839TNR3_9BACL</name>
<dbReference type="Gene3D" id="2.115.10.20">
    <property type="entry name" value="Glycosyl hydrolase domain, family 43"/>
    <property type="match status" value="1"/>
</dbReference>
<dbReference type="AlphaFoldDB" id="A0A839TNR3"/>
<dbReference type="InterPro" id="IPR023296">
    <property type="entry name" value="Glyco_hydro_beta-prop_sf"/>
</dbReference>
<dbReference type="Proteomes" id="UP000517523">
    <property type="component" value="Unassembled WGS sequence"/>
</dbReference>
<dbReference type="EMBL" id="JACHXJ010000002">
    <property type="protein sequence ID" value="MBB3128436.1"/>
    <property type="molecule type" value="Genomic_DNA"/>
</dbReference>
<comment type="caution">
    <text evidence="1">The sequence shown here is derived from an EMBL/GenBank/DDBJ whole genome shotgun (WGS) entry which is preliminary data.</text>
</comment>
<evidence type="ECO:0000313" key="2">
    <source>
        <dbReference type="Proteomes" id="UP000517523"/>
    </source>
</evidence>
<dbReference type="RefSeq" id="WP_183582606.1">
    <property type="nucleotide sequence ID" value="NZ_JACHXJ010000002.1"/>
</dbReference>
<organism evidence="1 2">
    <name type="scientific">Paenibacillus rhizosphaerae</name>
    <dbReference type="NCBI Taxonomy" id="297318"/>
    <lineage>
        <taxon>Bacteria</taxon>
        <taxon>Bacillati</taxon>
        <taxon>Bacillota</taxon>
        <taxon>Bacilli</taxon>
        <taxon>Bacillales</taxon>
        <taxon>Paenibacillaceae</taxon>
        <taxon>Paenibacillus</taxon>
    </lineage>
</organism>
<evidence type="ECO:0000313" key="1">
    <source>
        <dbReference type="EMBL" id="MBB3128436.1"/>
    </source>
</evidence>
<reference evidence="1 2" key="1">
    <citation type="submission" date="2020-08" db="EMBL/GenBank/DDBJ databases">
        <title>Genomic Encyclopedia of Type Strains, Phase III (KMG-III): the genomes of soil and plant-associated and newly described type strains.</title>
        <authorList>
            <person name="Whitman W."/>
        </authorList>
    </citation>
    <scope>NUCLEOTIDE SEQUENCE [LARGE SCALE GENOMIC DNA]</scope>
    <source>
        <strain evidence="1 2">CECT 5831</strain>
    </source>
</reference>
<protein>
    <submittedName>
        <fullName evidence="1">Uncharacterized protein</fullName>
    </submittedName>
</protein>
<gene>
    <name evidence="1" type="ORF">FHS19_003090</name>
</gene>
<proteinExistence type="predicted"/>
<accession>A0A839TNR3</accession>
<sequence length="55" mass="6405">MLTDGRIEGPWTHAKQLLMDRNAGHSSLLRDLEGKLRICKHYRDTPHRSKKRIPA</sequence>